<dbReference type="InterPro" id="IPR013099">
    <property type="entry name" value="K_chnl_dom"/>
</dbReference>
<keyword evidence="4" id="KW-0472">Membrane</keyword>
<evidence type="ECO:0000259" key="7">
    <source>
        <dbReference type="PROSITE" id="PS50835"/>
    </source>
</evidence>
<evidence type="ECO:0000256" key="3">
    <source>
        <dbReference type="PROSITE-ProRule" id="PRU00059"/>
    </source>
</evidence>
<feature type="domain" description="CUB" evidence="6">
    <location>
        <begin position="32"/>
        <end position="156"/>
    </location>
</feature>
<feature type="domain" description="Ig-like" evidence="7">
    <location>
        <begin position="161"/>
        <end position="249"/>
    </location>
</feature>
<dbReference type="SMART" id="SM00042">
    <property type="entry name" value="CUB"/>
    <property type="match status" value="1"/>
</dbReference>
<dbReference type="SUPFAM" id="SSF48726">
    <property type="entry name" value="Immunoglobulin"/>
    <property type="match status" value="1"/>
</dbReference>
<dbReference type="InterPro" id="IPR000859">
    <property type="entry name" value="CUB_dom"/>
</dbReference>
<evidence type="ECO:0000313" key="9">
    <source>
        <dbReference type="Proteomes" id="UP000887567"/>
    </source>
</evidence>
<dbReference type="InterPro" id="IPR007110">
    <property type="entry name" value="Ig-like_dom"/>
</dbReference>
<proteinExistence type="predicted"/>
<dbReference type="InterPro" id="IPR003599">
    <property type="entry name" value="Ig_sub"/>
</dbReference>
<dbReference type="InterPro" id="IPR035914">
    <property type="entry name" value="Sperma_CUB_dom_sf"/>
</dbReference>
<dbReference type="InterPro" id="IPR036179">
    <property type="entry name" value="Ig-like_dom_sf"/>
</dbReference>
<dbReference type="RefSeq" id="XP_020913082.1">
    <property type="nucleotide sequence ID" value="XM_021057423.2"/>
</dbReference>
<dbReference type="GeneID" id="110250788"/>
<keyword evidence="9" id="KW-1185">Reference proteome</keyword>
<dbReference type="Pfam" id="PF07885">
    <property type="entry name" value="Ion_trans_2"/>
    <property type="match status" value="1"/>
</dbReference>
<dbReference type="Pfam" id="PF13927">
    <property type="entry name" value="Ig_3"/>
    <property type="match status" value="1"/>
</dbReference>
<dbReference type="PROSITE" id="PS01180">
    <property type="entry name" value="CUB"/>
    <property type="match status" value="1"/>
</dbReference>
<keyword evidence="4" id="KW-0812">Transmembrane</keyword>
<comment type="caution">
    <text evidence="3">Lacks conserved residue(s) required for the propagation of feature annotation.</text>
</comment>
<evidence type="ECO:0000256" key="5">
    <source>
        <dbReference type="SAM" id="SignalP"/>
    </source>
</evidence>
<dbReference type="SMART" id="SM00409">
    <property type="entry name" value="IG"/>
    <property type="match status" value="1"/>
</dbReference>
<dbReference type="KEGG" id="epa:110250788"/>
<keyword evidence="1" id="KW-0677">Repeat</keyword>
<reference evidence="8" key="1">
    <citation type="submission" date="2022-11" db="UniProtKB">
        <authorList>
            <consortium name="EnsemblMetazoa"/>
        </authorList>
    </citation>
    <scope>IDENTIFICATION</scope>
</reference>
<dbReference type="PROSITE" id="PS50835">
    <property type="entry name" value="IG_LIKE"/>
    <property type="match status" value="1"/>
</dbReference>
<dbReference type="PANTHER" id="PTHR24251">
    <property type="entry name" value="OVOCHYMASE-RELATED"/>
    <property type="match status" value="1"/>
</dbReference>
<keyword evidence="4" id="KW-1133">Transmembrane helix</keyword>
<dbReference type="InterPro" id="IPR003598">
    <property type="entry name" value="Ig_sub2"/>
</dbReference>
<feature type="signal peptide" evidence="5">
    <location>
        <begin position="1"/>
        <end position="22"/>
    </location>
</feature>
<feature type="chain" id="PRO_5037295327" evidence="5">
    <location>
        <begin position="23"/>
        <end position="722"/>
    </location>
</feature>
<dbReference type="SUPFAM" id="SSF49854">
    <property type="entry name" value="Spermadhesin, CUB domain"/>
    <property type="match status" value="1"/>
</dbReference>
<evidence type="ECO:0000256" key="2">
    <source>
        <dbReference type="ARBA" id="ARBA00023157"/>
    </source>
</evidence>
<keyword evidence="5" id="KW-0732">Signal</keyword>
<dbReference type="SMART" id="SM00408">
    <property type="entry name" value="IGc2"/>
    <property type="match status" value="1"/>
</dbReference>
<dbReference type="Gene3D" id="1.10.287.70">
    <property type="match status" value="1"/>
</dbReference>
<dbReference type="Proteomes" id="UP000887567">
    <property type="component" value="Unplaced"/>
</dbReference>
<dbReference type="Gene3D" id="2.60.40.10">
    <property type="entry name" value="Immunoglobulins"/>
    <property type="match status" value="1"/>
</dbReference>
<name>A0A913Y121_EXADI</name>
<dbReference type="CDD" id="cd00041">
    <property type="entry name" value="CUB"/>
    <property type="match status" value="1"/>
</dbReference>
<evidence type="ECO:0000313" key="8">
    <source>
        <dbReference type="EnsemblMetazoa" id="XP_020913082.1"/>
    </source>
</evidence>
<dbReference type="Pfam" id="PF00431">
    <property type="entry name" value="CUB"/>
    <property type="match status" value="1"/>
</dbReference>
<evidence type="ECO:0000259" key="6">
    <source>
        <dbReference type="PROSITE" id="PS01180"/>
    </source>
</evidence>
<evidence type="ECO:0000256" key="1">
    <source>
        <dbReference type="ARBA" id="ARBA00022737"/>
    </source>
</evidence>
<feature type="transmembrane region" description="Helical" evidence="4">
    <location>
        <begin position="382"/>
        <end position="405"/>
    </location>
</feature>
<sequence length="722" mass="81535">MAVLSCKWVLLLLAVAVASVSSDKKFFTPKDCTSKIKIFTSDNGEFTSPGGWSGYGNNTNCTWQIKAPQISAKVKVFFTDFDVEPSKDCVHYDSVAVKENCNGSWSRNLDPDPHVHGYCGNRTDFSVTSNCGNVVIIFKTDDSVTRKGFNVSFEIHRESKPPVITCIGKHCNGTQEEIAESNIYVNCVVEAYPPPTIYWTRVNGSMPVGSIWLFNGTLKIEKVREEHTGIYECFTNNTNGSDTGRVHLVVKEKCKCPMYIKTNWYKLPPYMRDKTDKKFKKSIFMLLLEQSFQKCCGNCSNGHGPSKILFNDEDSMKGSLVEVKQKIRSEATISFPIPGKKDDTKYQNEYKFISIVSSPGIAFITVNSEPGTSANAVFSSVLGGWPILLLTLVMALLSGMIMWALDTWYNPDEFPRSFIKGSGEGFWWAFVTMTTVGYGDRSPRGYFARIFAIIWVLVGIVITSIFTGVVTTSLTAITLSTDVPLYGTRVVAITNSSEYKFGLNKNAKMEASPDLQTLAERLVKRDYKGALVDTYVAGEEKKFNDTKLRVNKIFDYDSHYGIVFGDSNSDAPLFKSAFQTCMRNYILEKKAEFYKVVEKNTQPLQKPKESQAVERSSGLFDAESDLFKKSVYICLGLFLFLAMCGIIWDYGYMRYWRMAHSDFGELEMTGTATLEMAKRNMDMMDAMMDQVQEFYDNWNRRLDDMSARHEQEQKLVSKKQAK</sequence>
<feature type="transmembrane region" description="Helical" evidence="4">
    <location>
        <begin position="630"/>
        <end position="648"/>
    </location>
</feature>
<dbReference type="EnsemblMetazoa" id="XM_021057423.2">
    <property type="protein sequence ID" value="XP_020913082.1"/>
    <property type="gene ID" value="LOC110250788"/>
</dbReference>
<accession>A0A913Y121</accession>
<keyword evidence="2" id="KW-1015">Disulfide bond</keyword>
<dbReference type="AlphaFoldDB" id="A0A913Y121"/>
<dbReference type="InterPro" id="IPR013783">
    <property type="entry name" value="Ig-like_fold"/>
</dbReference>
<dbReference type="SUPFAM" id="SSF81324">
    <property type="entry name" value="Voltage-gated potassium channels"/>
    <property type="match status" value="1"/>
</dbReference>
<dbReference type="Gene3D" id="2.60.120.290">
    <property type="entry name" value="Spermadhesin, CUB domain"/>
    <property type="match status" value="1"/>
</dbReference>
<evidence type="ECO:0000256" key="4">
    <source>
        <dbReference type="SAM" id="Phobius"/>
    </source>
</evidence>
<dbReference type="PRINTS" id="PR00169">
    <property type="entry name" value="KCHANNEL"/>
</dbReference>
<dbReference type="OMA" id="ECRGIDR"/>
<feature type="transmembrane region" description="Helical" evidence="4">
    <location>
        <begin position="450"/>
        <end position="477"/>
    </location>
</feature>
<organism evidence="8 9">
    <name type="scientific">Exaiptasia diaphana</name>
    <name type="common">Tropical sea anemone</name>
    <name type="synonym">Aiptasia pulchella</name>
    <dbReference type="NCBI Taxonomy" id="2652724"/>
    <lineage>
        <taxon>Eukaryota</taxon>
        <taxon>Metazoa</taxon>
        <taxon>Cnidaria</taxon>
        <taxon>Anthozoa</taxon>
        <taxon>Hexacorallia</taxon>
        <taxon>Actiniaria</taxon>
        <taxon>Aiptasiidae</taxon>
        <taxon>Exaiptasia</taxon>
    </lineage>
</organism>
<protein>
    <submittedName>
        <fullName evidence="8">Uncharacterized protein</fullName>
    </submittedName>
</protein>
<dbReference type="PANTHER" id="PTHR24251:SF50">
    <property type="entry name" value="ATTRACTIN-LIKE 1A"/>
    <property type="match status" value="1"/>
</dbReference>
<dbReference type="OrthoDB" id="5982258at2759"/>